<reference evidence="3 4" key="1">
    <citation type="submission" date="2014-08" db="EMBL/GenBank/DDBJ databases">
        <authorList>
            <person name="Moulin Lionel"/>
        </authorList>
    </citation>
    <scope>NUCLEOTIDE SEQUENCE [LARGE SCALE GENOMIC DNA]</scope>
</reference>
<evidence type="ECO:0000259" key="2">
    <source>
        <dbReference type="Pfam" id="PF13577"/>
    </source>
</evidence>
<feature type="region of interest" description="Disordered" evidence="1">
    <location>
        <begin position="208"/>
        <end position="273"/>
    </location>
</feature>
<proteinExistence type="predicted"/>
<sequence>MKEIDQVAQTGPDATRLPFYHCPRPTAQGHLRHRDAPQNAQTARCGSQTPLPITEFVAEPMEHTKIAQLIDREAIRDCLYRYCRGIDRADEAALRSAYWPDAHDNHGAYCGPAEGFIEFALGVFKAGPRNIHQITNILIEFISSSEAAVESYFTALQRAPDQDGDVRQTLLCGRYCDLFHKREGGWRIAERTVVYDWIEEQLPPAGVEEERFGPRRPIGAPHPDDPVYRFGKRRIPSRHDSSEASNDTAASAEETEGPDNFAMLQRSRRKTVP</sequence>
<dbReference type="Gene3D" id="3.10.450.50">
    <property type="match status" value="1"/>
</dbReference>
<dbReference type="InterPro" id="IPR037401">
    <property type="entry name" value="SnoaL-like"/>
</dbReference>
<name>A0A090FZN6_MESPL</name>
<dbReference type="EMBL" id="CCNE01000009">
    <property type="protein sequence ID" value="CDX53106.1"/>
    <property type="molecule type" value="Genomic_DNA"/>
</dbReference>
<feature type="domain" description="SnoaL-like" evidence="2">
    <location>
        <begin position="68"/>
        <end position="192"/>
    </location>
</feature>
<organism evidence="3 4">
    <name type="scientific">Mesorhizobium plurifarium</name>
    <dbReference type="NCBI Taxonomy" id="69974"/>
    <lineage>
        <taxon>Bacteria</taxon>
        <taxon>Pseudomonadati</taxon>
        <taxon>Pseudomonadota</taxon>
        <taxon>Alphaproteobacteria</taxon>
        <taxon>Hyphomicrobiales</taxon>
        <taxon>Phyllobacteriaceae</taxon>
        <taxon>Mesorhizobium</taxon>
    </lineage>
</organism>
<dbReference type="AlphaFoldDB" id="A0A090FZN6"/>
<dbReference type="SUPFAM" id="SSF54427">
    <property type="entry name" value="NTF2-like"/>
    <property type="match status" value="1"/>
</dbReference>
<dbReference type="Pfam" id="PF13577">
    <property type="entry name" value="SnoaL_4"/>
    <property type="match status" value="1"/>
</dbReference>
<evidence type="ECO:0000256" key="1">
    <source>
        <dbReference type="SAM" id="MobiDB-lite"/>
    </source>
</evidence>
<protein>
    <recommendedName>
        <fullName evidence="2">SnoaL-like domain-containing protein</fullName>
    </recommendedName>
</protein>
<dbReference type="InterPro" id="IPR032710">
    <property type="entry name" value="NTF2-like_dom_sf"/>
</dbReference>
<gene>
    <name evidence="3" type="ORF">MPL3365_170259</name>
</gene>
<dbReference type="Proteomes" id="UP000046122">
    <property type="component" value="Unassembled WGS sequence"/>
</dbReference>
<evidence type="ECO:0000313" key="3">
    <source>
        <dbReference type="EMBL" id="CDX53106.1"/>
    </source>
</evidence>
<dbReference type="CDD" id="cd00531">
    <property type="entry name" value="NTF2_like"/>
    <property type="match status" value="1"/>
</dbReference>
<evidence type="ECO:0000313" key="4">
    <source>
        <dbReference type="Proteomes" id="UP000046122"/>
    </source>
</evidence>
<accession>A0A090FZN6</accession>